<organism evidence="1 2">
    <name type="scientific">Ekhidna lutea</name>
    <dbReference type="NCBI Taxonomy" id="447679"/>
    <lineage>
        <taxon>Bacteria</taxon>
        <taxon>Pseudomonadati</taxon>
        <taxon>Bacteroidota</taxon>
        <taxon>Cytophagia</taxon>
        <taxon>Cytophagales</taxon>
        <taxon>Reichenbachiellaceae</taxon>
        <taxon>Ekhidna</taxon>
    </lineage>
</organism>
<evidence type="ECO:0000313" key="2">
    <source>
        <dbReference type="Proteomes" id="UP000198393"/>
    </source>
</evidence>
<gene>
    <name evidence="1" type="ORF">SAMN05421640_0089</name>
</gene>
<dbReference type="Proteomes" id="UP000198393">
    <property type="component" value="Unassembled WGS sequence"/>
</dbReference>
<sequence>MLNLFKSSKVNSLQKKYDRLMKEAYDLSKSNPDESLQKQKEAQEIQRKIIATPL</sequence>
<proteinExistence type="predicted"/>
<dbReference type="AlphaFoldDB" id="A0A239EEB7"/>
<evidence type="ECO:0008006" key="3">
    <source>
        <dbReference type="Google" id="ProtNLM"/>
    </source>
</evidence>
<dbReference type="OrthoDB" id="292170at2"/>
<dbReference type="InterPro" id="IPR045493">
    <property type="entry name" value="DUF6435"/>
</dbReference>
<accession>A0A239EEB7</accession>
<dbReference type="NCBIfam" id="NF033487">
    <property type="entry name" value="Lacal_2735_fam"/>
    <property type="match status" value="1"/>
</dbReference>
<dbReference type="RefSeq" id="WP_144017277.1">
    <property type="nucleotide sequence ID" value="NZ_FZPD01000001.1"/>
</dbReference>
<reference evidence="1 2" key="1">
    <citation type="submission" date="2017-06" db="EMBL/GenBank/DDBJ databases">
        <authorList>
            <person name="Kim H.J."/>
            <person name="Triplett B.A."/>
        </authorList>
    </citation>
    <scope>NUCLEOTIDE SEQUENCE [LARGE SCALE GENOMIC DNA]</scope>
    <source>
        <strain evidence="1 2">DSM 19307</strain>
    </source>
</reference>
<keyword evidence="2" id="KW-1185">Reference proteome</keyword>
<name>A0A239EEB7_EKHLU</name>
<dbReference type="EMBL" id="FZPD01000001">
    <property type="protein sequence ID" value="SNS42628.1"/>
    <property type="molecule type" value="Genomic_DNA"/>
</dbReference>
<protein>
    <recommendedName>
        <fullName evidence="3">Lacal_2735 family protein</fullName>
    </recommendedName>
</protein>
<evidence type="ECO:0000313" key="1">
    <source>
        <dbReference type="EMBL" id="SNS42628.1"/>
    </source>
</evidence>